<evidence type="ECO:0000313" key="3">
    <source>
        <dbReference type="Proteomes" id="UP000712600"/>
    </source>
</evidence>
<proteinExistence type="predicted"/>
<evidence type="ECO:0000256" key="1">
    <source>
        <dbReference type="SAM" id="MobiDB-lite"/>
    </source>
</evidence>
<name>A0A8S9N2R9_BRACR</name>
<gene>
    <name evidence="2" type="ORF">F2Q69_00056021</name>
</gene>
<dbReference type="AlphaFoldDB" id="A0A8S9N2R9"/>
<dbReference type="Proteomes" id="UP000712600">
    <property type="component" value="Unassembled WGS sequence"/>
</dbReference>
<accession>A0A8S9N2R9</accession>
<organism evidence="2 3">
    <name type="scientific">Brassica cretica</name>
    <name type="common">Mustard</name>
    <dbReference type="NCBI Taxonomy" id="69181"/>
    <lineage>
        <taxon>Eukaryota</taxon>
        <taxon>Viridiplantae</taxon>
        <taxon>Streptophyta</taxon>
        <taxon>Embryophyta</taxon>
        <taxon>Tracheophyta</taxon>
        <taxon>Spermatophyta</taxon>
        <taxon>Magnoliopsida</taxon>
        <taxon>eudicotyledons</taxon>
        <taxon>Gunneridae</taxon>
        <taxon>Pentapetalae</taxon>
        <taxon>rosids</taxon>
        <taxon>malvids</taxon>
        <taxon>Brassicales</taxon>
        <taxon>Brassicaceae</taxon>
        <taxon>Brassiceae</taxon>
        <taxon>Brassica</taxon>
    </lineage>
</organism>
<feature type="region of interest" description="Disordered" evidence="1">
    <location>
        <begin position="1"/>
        <end position="34"/>
    </location>
</feature>
<dbReference type="EMBL" id="QGKX02002183">
    <property type="protein sequence ID" value="KAF3487962.1"/>
    <property type="molecule type" value="Genomic_DNA"/>
</dbReference>
<feature type="region of interest" description="Disordered" evidence="1">
    <location>
        <begin position="49"/>
        <end position="68"/>
    </location>
</feature>
<evidence type="ECO:0000313" key="2">
    <source>
        <dbReference type="EMBL" id="KAF3487962.1"/>
    </source>
</evidence>
<protein>
    <submittedName>
        <fullName evidence="2">Uncharacterized protein</fullName>
    </submittedName>
</protein>
<reference evidence="2" key="1">
    <citation type="submission" date="2019-12" db="EMBL/GenBank/DDBJ databases">
        <title>Genome sequencing and annotation of Brassica cretica.</title>
        <authorList>
            <person name="Studholme D.J."/>
            <person name="Sarris P."/>
        </authorList>
    </citation>
    <scope>NUCLEOTIDE SEQUENCE</scope>
    <source>
        <strain evidence="2">PFS-109/04</strain>
        <tissue evidence="2">Leaf</tissue>
    </source>
</reference>
<comment type="caution">
    <text evidence="2">The sequence shown here is derived from an EMBL/GenBank/DDBJ whole genome shotgun (WGS) entry which is preliminary data.</text>
</comment>
<sequence length="68" mass="7692">MMSEEQPIEGVVWVTPPPTRRTPGRPKSKQEEPVDMIKRQLQCSNCKGLGHNKKTCKAGSEVQTERQD</sequence>